<dbReference type="GO" id="GO:0005737">
    <property type="term" value="C:cytoplasm"/>
    <property type="evidence" value="ECO:0007669"/>
    <property type="project" value="UniProtKB-SubCell"/>
</dbReference>
<evidence type="ECO:0000259" key="10">
    <source>
        <dbReference type="PROSITE" id="PS01124"/>
    </source>
</evidence>
<keyword evidence="7" id="KW-0804">Transcription</keyword>
<evidence type="ECO:0000256" key="5">
    <source>
        <dbReference type="ARBA" id="ARBA00023015"/>
    </source>
</evidence>
<dbReference type="InterPro" id="IPR001789">
    <property type="entry name" value="Sig_transdc_resp-reg_receiver"/>
</dbReference>
<comment type="subcellular location">
    <subcellularLocation>
        <location evidence="1">Cytoplasm</location>
    </subcellularLocation>
</comment>
<dbReference type="Pfam" id="PF12833">
    <property type="entry name" value="HTH_18"/>
    <property type="match status" value="1"/>
</dbReference>
<evidence type="ECO:0000256" key="3">
    <source>
        <dbReference type="ARBA" id="ARBA00022553"/>
    </source>
</evidence>
<feature type="coiled-coil region" evidence="9">
    <location>
        <begin position="109"/>
        <end position="146"/>
    </location>
</feature>
<evidence type="ECO:0000256" key="8">
    <source>
        <dbReference type="PROSITE-ProRule" id="PRU00169"/>
    </source>
</evidence>
<evidence type="ECO:0000313" key="12">
    <source>
        <dbReference type="EMBL" id="OUM88594.1"/>
    </source>
</evidence>
<dbReference type="SMART" id="SM00342">
    <property type="entry name" value="HTH_ARAC"/>
    <property type="match status" value="1"/>
</dbReference>
<keyword evidence="4" id="KW-0902">Two-component regulatory system</keyword>
<evidence type="ECO:0000256" key="1">
    <source>
        <dbReference type="ARBA" id="ARBA00004496"/>
    </source>
</evidence>
<evidence type="ECO:0000256" key="2">
    <source>
        <dbReference type="ARBA" id="ARBA00022490"/>
    </source>
</evidence>
<evidence type="ECO:0000256" key="4">
    <source>
        <dbReference type="ARBA" id="ARBA00023012"/>
    </source>
</evidence>
<dbReference type="Proteomes" id="UP000196475">
    <property type="component" value="Unassembled WGS sequence"/>
</dbReference>
<dbReference type="SMART" id="SM00448">
    <property type="entry name" value="REC"/>
    <property type="match status" value="1"/>
</dbReference>
<feature type="domain" description="Response regulatory" evidence="11">
    <location>
        <begin position="3"/>
        <end position="120"/>
    </location>
</feature>
<dbReference type="InterPro" id="IPR020449">
    <property type="entry name" value="Tscrpt_reg_AraC-type_HTH"/>
</dbReference>
<evidence type="ECO:0000256" key="9">
    <source>
        <dbReference type="SAM" id="Coils"/>
    </source>
</evidence>
<gene>
    <name evidence="12" type="ORF">BAA01_04365</name>
</gene>
<dbReference type="Gene3D" id="1.10.10.60">
    <property type="entry name" value="Homeodomain-like"/>
    <property type="match status" value="2"/>
</dbReference>
<feature type="domain" description="HTH araC/xylS-type" evidence="10">
    <location>
        <begin position="430"/>
        <end position="528"/>
    </location>
</feature>
<keyword evidence="5" id="KW-0805">Transcription regulation</keyword>
<comment type="caution">
    <text evidence="12">The sequence shown here is derived from an EMBL/GenBank/DDBJ whole genome shotgun (WGS) entry which is preliminary data.</text>
</comment>
<evidence type="ECO:0008006" key="14">
    <source>
        <dbReference type="Google" id="ProtNLM"/>
    </source>
</evidence>
<dbReference type="PANTHER" id="PTHR42713">
    <property type="entry name" value="HISTIDINE KINASE-RELATED"/>
    <property type="match status" value="1"/>
</dbReference>
<dbReference type="GO" id="GO:0003700">
    <property type="term" value="F:DNA-binding transcription factor activity"/>
    <property type="evidence" value="ECO:0007669"/>
    <property type="project" value="InterPro"/>
</dbReference>
<dbReference type="GO" id="GO:0000160">
    <property type="term" value="P:phosphorelay signal transduction system"/>
    <property type="evidence" value="ECO:0007669"/>
    <property type="project" value="UniProtKB-KW"/>
</dbReference>
<name>A0A1Y3PNH7_9BACI</name>
<dbReference type="InterPro" id="IPR011006">
    <property type="entry name" value="CheY-like_superfamily"/>
</dbReference>
<keyword evidence="9" id="KW-0175">Coiled coil</keyword>
<feature type="modified residue" description="4-aspartylphosphate" evidence="8">
    <location>
        <position position="55"/>
    </location>
</feature>
<dbReference type="InterPro" id="IPR018060">
    <property type="entry name" value="HTH_AraC"/>
</dbReference>
<evidence type="ECO:0000259" key="11">
    <source>
        <dbReference type="PROSITE" id="PS50110"/>
    </source>
</evidence>
<reference evidence="13" key="1">
    <citation type="submission" date="2016-06" db="EMBL/GenBank/DDBJ databases">
        <authorList>
            <person name="Nascimento L."/>
            <person name="Pereira R.V."/>
            <person name="Martins L.F."/>
            <person name="Quaggio R.B."/>
            <person name="Silva A.M."/>
            <person name="Setubal J.C."/>
        </authorList>
    </citation>
    <scope>NUCLEOTIDE SEQUENCE [LARGE SCALE GENOMIC DNA]</scope>
</reference>
<dbReference type="GO" id="GO:0043565">
    <property type="term" value="F:sequence-specific DNA binding"/>
    <property type="evidence" value="ECO:0007669"/>
    <property type="project" value="InterPro"/>
</dbReference>
<dbReference type="SUPFAM" id="SSF46689">
    <property type="entry name" value="Homeodomain-like"/>
    <property type="match status" value="2"/>
</dbReference>
<keyword evidence="2" id="KW-0963">Cytoplasm</keyword>
<dbReference type="Pfam" id="PF00072">
    <property type="entry name" value="Response_reg"/>
    <property type="match status" value="1"/>
</dbReference>
<organism evidence="12 13">
    <name type="scientific">Bacillus thermozeamaize</name>
    <dbReference type="NCBI Taxonomy" id="230954"/>
    <lineage>
        <taxon>Bacteria</taxon>
        <taxon>Bacillati</taxon>
        <taxon>Bacillota</taxon>
        <taxon>Bacilli</taxon>
        <taxon>Bacillales</taxon>
        <taxon>Bacillaceae</taxon>
        <taxon>Bacillus</taxon>
    </lineage>
</organism>
<dbReference type="PANTHER" id="PTHR42713:SF3">
    <property type="entry name" value="TRANSCRIPTIONAL REGULATORY PROTEIN HPTR"/>
    <property type="match status" value="1"/>
</dbReference>
<dbReference type="CDD" id="cd17536">
    <property type="entry name" value="REC_YesN-like"/>
    <property type="match status" value="1"/>
</dbReference>
<dbReference type="PROSITE" id="PS01124">
    <property type="entry name" value="HTH_ARAC_FAMILY_2"/>
    <property type="match status" value="1"/>
</dbReference>
<keyword evidence="6" id="KW-0238">DNA-binding</keyword>
<dbReference type="Gene3D" id="3.40.50.2300">
    <property type="match status" value="1"/>
</dbReference>
<evidence type="ECO:0000256" key="7">
    <source>
        <dbReference type="ARBA" id="ARBA00023163"/>
    </source>
</evidence>
<keyword evidence="3 8" id="KW-0597">Phosphoprotein</keyword>
<dbReference type="InterPro" id="IPR051552">
    <property type="entry name" value="HptR"/>
</dbReference>
<protein>
    <recommendedName>
        <fullName evidence="14">DNA-binding response regulator</fullName>
    </recommendedName>
</protein>
<dbReference type="AlphaFoldDB" id="A0A1Y3PNH7"/>
<accession>A0A1Y3PNH7</accession>
<dbReference type="EMBL" id="LZRT01000059">
    <property type="protein sequence ID" value="OUM88594.1"/>
    <property type="molecule type" value="Genomic_DNA"/>
</dbReference>
<sequence>MYRVMIVDDEIGVRESIKAKINWNSLGFQIAAEASNGQEALSYMQQQKFDVVITDIQMPVMNGVQFFNECSSRYLNTKIIVLSGYSDFEYTKAAIKAGIVDYLIKPVARKELLELLTRIKEELDREKQEENQRKKEEWQLKQLLSEQQEQFLYQLVKNEWTSGPFVQDRLVQLKLQNINDYNNFQFITAEMKIPEKRIEQNRSRLDLLYLSFRLLCKELANSTSQILCFQDLTLPNMMHFILMSDSLSALEAQTNAFVLDLEKKIKNILKLDMKVGIGKVVHSLEDFKNGYASSLLDWGLKVQGNAGSIHITPVTQDLSTETERRMVVELEKGNKQAFQTLLSQLLFPNEQLSTINFSFLAVRVVIMIRSLAARYGSDQEKLQELSLSCMFAIWQFSSQDIVFRKIMEFAEYVMQLIQSQKTTSGEGVIELICKYIQENYSCELTLATLSELFHFNEAYLSSLFKTYTKMNFSDYLLMVRMKKAEKLMKDTDLKLTDIAQLVGYTNSSYFSTAFKKFFHVSPSVYREQHRNKAHES</sequence>
<dbReference type="PROSITE" id="PS50110">
    <property type="entry name" value="RESPONSE_REGULATORY"/>
    <property type="match status" value="1"/>
</dbReference>
<evidence type="ECO:0000256" key="6">
    <source>
        <dbReference type="ARBA" id="ARBA00023125"/>
    </source>
</evidence>
<dbReference type="SUPFAM" id="SSF52172">
    <property type="entry name" value="CheY-like"/>
    <property type="match status" value="1"/>
</dbReference>
<dbReference type="PRINTS" id="PR00032">
    <property type="entry name" value="HTHARAC"/>
</dbReference>
<dbReference type="InterPro" id="IPR009057">
    <property type="entry name" value="Homeodomain-like_sf"/>
</dbReference>
<proteinExistence type="predicted"/>
<evidence type="ECO:0000313" key="13">
    <source>
        <dbReference type="Proteomes" id="UP000196475"/>
    </source>
</evidence>